<dbReference type="RefSeq" id="WP_069695021.1">
    <property type="nucleotide sequence ID" value="NZ_CP043010.1"/>
</dbReference>
<keyword evidence="2" id="KW-1185">Reference proteome</keyword>
<evidence type="ECO:0008006" key="3">
    <source>
        <dbReference type="Google" id="ProtNLM"/>
    </source>
</evidence>
<dbReference type="EMBL" id="CP101185">
    <property type="protein sequence ID" value="UYV96010.1"/>
    <property type="molecule type" value="Genomic_DNA"/>
</dbReference>
<name>A0AAX3EDC3_PAEUR</name>
<accession>A0AAX3EDC3</accession>
<reference evidence="1" key="1">
    <citation type="submission" date="2022-07" db="EMBL/GenBank/DDBJ databases">
        <authorList>
            <person name="Wu T."/>
        </authorList>
    </citation>
    <scope>NUCLEOTIDE SEQUENCE</scope>
    <source>
        <strain evidence="1">SD-1</strain>
    </source>
</reference>
<protein>
    <recommendedName>
        <fullName evidence="3">IrrE N-terminal-like domain-containing protein</fullName>
    </recommendedName>
</protein>
<proteinExistence type="predicted"/>
<dbReference type="AlphaFoldDB" id="A0AAX3EDC3"/>
<evidence type="ECO:0000313" key="1">
    <source>
        <dbReference type="EMBL" id="UYV96010.1"/>
    </source>
</evidence>
<gene>
    <name evidence="1" type="ORF">NL394_13055</name>
</gene>
<evidence type="ECO:0000313" key="2">
    <source>
        <dbReference type="Proteomes" id="UP001163293"/>
    </source>
</evidence>
<dbReference type="Proteomes" id="UP001163293">
    <property type="component" value="Chromosome"/>
</dbReference>
<sequence>MPAFFPHATSADKPRHLRPHPSLFAWLRRRNAGRVDTLRCTSDRRQPEPFDWPAELTLEALGEAIAASCGLEIVIKPIPDGMRHHEISGLTTVIGRTAHVFYDPELPPLNIEQTILHEFAHILHGDVRADSDCTHLRSMFDDPVEKRAETTGMRLMDALHRRRRASEERSEVLVFLSGSDENGGV</sequence>
<organism evidence="1 2">
    <name type="scientific">Paenarthrobacter ureafaciens</name>
    <dbReference type="NCBI Taxonomy" id="37931"/>
    <lineage>
        <taxon>Bacteria</taxon>
        <taxon>Bacillati</taxon>
        <taxon>Actinomycetota</taxon>
        <taxon>Actinomycetes</taxon>
        <taxon>Micrococcales</taxon>
        <taxon>Micrococcaceae</taxon>
        <taxon>Paenarthrobacter</taxon>
    </lineage>
</organism>